<dbReference type="GO" id="GO:0022857">
    <property type="term" value="F:transmembrane transporter activity"/>
    <property type="evidence" value="ECO:0007669"/>
    <property type="project" value="InterPro"/>
</dbReference>
<feature type="transmembrane region" description="Helical" evidence="7">
    <location>
        <begin position="340"/>
        <end position="362"/>
    </location>
</feature>
<evidence type="ECO:0000313" key="10">
    <source>
        <dbReference type="Proteomes" id="UP000268033"/>
    </source>
</evidence>
<name>A0A3N1NUY3_9GAMM</name>
<feature type="transmembrane region" description="Helical" evidence="7">
    <location>
        <begin position="304"/>
        <end position="328"/>
    </location>
</feature>
<sequence length="455" mass="48548">MSKSGLTSTELRAAFSLASVFSLRMLGLFMILPVFALYGQHLEGYSPLWVGIAIGAYGLTQAVLQIPMGMASDRFGRRKIIILGLLMFSAGSAVAASAHTVWGVVLGRAMQGAGAIASAVLALAADLSRDEQRPKVMAIIGVSIGTSFAIAMVAGPILASHWGLSGLFWLTAVLALVGIAVVQLAVPKVVSQAPKGDTMPAPKRLGKMLKDPQLIRLDLGIFLLHFLLTSIFVVMPSMLVQAGLPSDRHWELYFPIVVIAFFGMVPMIIIAEKKHLSRQMVQVALVIMLGALAAAWFLKHWLWGLIAALMLFFIAFNFLEATLPALIARIAPAGDKGSAMGIYSSSQFLGAFFGGSLAGAMAQYADKQGVLIMAAALVLLWLWMSRGMRHPSNLKSVSLSADSLRGREKQVADGLSALPGVLEVNVMAEESAIYLKVNTQEFELAEARALLAKAG</sequence>
<dbReference type="InterPro" id="IPR011701">
    <property type="entry name" value="MFS"/>
</dbReference>
<comment type="caution">
    <text evidence="9">The sequence shown here is derived from an EMBL/GenBank/DDBJ whole genome shotgun (WGS) entry which is preliminary data.</text>
</comment>
<evidence type="ECO:0000313" key="9">
    <source>
        <dbReference type="EMBL" id="ROQ18300.1"/>
    </source>
</evidence>
<evidence type="ECO:0000256" key="1">
    <source>
        <dbReference type="ARBA" id="ARBA00004651"/>
    </source>
</evidence>
<dbReference type="PANTHER" id="PTHR23517:SF2">
    <property type="entry name" value="MULTIDRUG RESISTANCE PROTEIN MDTH"/>
    <property type="match status" value="1"/>
</dbReference>
<keyword evidence="5 7" id="KW-1133">Transmembrane helix</keyword>
<dbReference type="PANTHER" id="PTHR23517">
    <property type="entry name" value="RESISTANCE PROTEIN MDTM, PUTATIVE-RELATED-RELATED"/>
    <property type="match status" value="1"/>
</dbReference>
<accession>A0A3N1NUY3</accession>
<feature type="transmembrane region" description="Helical" evidence="7">
    <location>
        <begin position="12"/>
        <end position="36"/>
    </location>
</feature>
<dbReference type="EMBL" id="RJUL01000018">
    <property type="protein sequence ID" value="ROQ18300.1"/>
    <property type="molecule type" value="Genomic_DNA"/>
</dbReference>
<dbReference type="AlphaFoldDB" id="A0A3N1NUY3"/>
<feature type="transmembrane region" description="Helical" evidence="7">
    <location>
        <begin position="252"/>
        <end position="271"/>
    </location>
</feature>
<evidence type="ECO:0000256" key="6">
    <source>
        <dbReference type="ARBA" id="ARBA00023136"/>
    </source>
</evidence>
<dbReference type="CDD" id="cd17472">
    <property type="entry name" value="MFS_YajR_like"/>
    <property type="match status" value="1"/>
</dbReference>
<feature type="transmembrane region" description="Helical" evidence="7">
    <location>
        <begin position="280"/>
        <end position="298"/>
    </location>
</feature>
<dbReference type="PROSITE" id="PS50850">
    <property type="entry name" value="MFS"/>
    <property type="match status" value="1"/>
</dbReference>
<comment type="subcellular location">
    <subcellularLocation>
        <location evidence="1">Cell membrane</location>
        <topology evidence="1">Multi-pass membrane protein</topology>
    </subcellularLocation>
</comment>
<keyword evidence="3" id="KW-1003">Cell membrane</keyword>
<protein>
    <submittedName>
        <fullName evidence="9">Putative MFS family arabinose efflux permease</fullName>
    </submittedName>
</protein>
<feature type="transmembrane region" description="Helical" evidence="7">
    <location>
        <begin position="105"/>
        <end position="124"/>
    </location>
</feature>
<reference evidence="9 10" key="1">
    <citation type="submission" date="2018-11" db="EMBL/GenBank/DDBJ databases">
        <title>Genomic Encyclopedia of Type Strains, Phase IV (KMG-IV): sequencing the most valuable type-strain genomes for metagenomic binning, comparative biology and taxonomic classification.</title>
        <authorList>
            <person name="Goeker M."/>
        </authorList>
    </citation>
    <scope>NUCLEOTIDE SEQUENCE [LARGE SCALE GENOMIC DNA]</scope>
    <source>
        <strain evidence="9 10">DSM 21945</strain>
    </source>
</reference>
<proteinExistence type="predicted"/>
<organism evidence="9 10">
    <name type="scientific">Gallaecimonas pentaromativorans</name>
    <dbReference type="NCBI Taxonomy" id="584787"/>
    <lineage>
        <taxon>Bacteria</taxon>
        <taxon>Pseudomonadati</taxon>
        <taxon>Pseudomonadota</taxon>
        <taxon>Gammaproteobacteria</taxon>
        <taxon>Enterobacterales</taxon>
        <taxon>Gallaecimonadaceae</taxon>
        <taxon>Gallaecimonas</taxon>
    </lineage>
</organism>
<dbReference type="SUPFAM" id="SSF103473">
    <property type="entry name" value="MFS general substrate transporter"/>
    <property type="match status" value="1"/>
</dbReference>
<keyword evidence="10" id="KW-1185">Reference proteome</keyword>
<evidence type="ECO:0000256" key="7">
    <source>
        <dbReference type="SAM" id="Phobius"/>
    </source>
</evidence>
<evidence type="ECO:0000256" key="2">
    <source>
        <dbReference type="ARBA" id="ARBA00022448"/>
    </source>
</evidence>
<dbReference type="InterPro" id="IPR020846">
    <property type="entry name" value="MFS_dom"/>
</dbReference>
<dbReference type="RefSeq" id="WP_123422733.1">
    <property type="nucleotide sequence ID" value="NZ_RJUL01000018.1"/>
</dbReference>
<feature type="transmembrane region" description="Helical" evidence="7">
    <location>
        <begin position="48"/>
        <end position="68"/>
    </location>
</feature>
<feature type="transmembrane region" description="Helical" evidence="7">
    <location>
        <begin position="136"/>
        <end position="160"/>
    </location>
</feature>
<evidence type="ECO:0000256" key="5">
    <source>
        <dbReference type="ARBA" id="ARBA00022989"/>
    </source>
</evidence>
<keyword evidence="6 7" id="KW-0472">Membrane</keyword>
<gene>
    <name evidence="9" type="ORF">EDC28_11811</name>
</gene>
<evidence type="ECO:0000256" key="3">
    <source>
        <dbReference type="ARBA" id="ARBA00022475"/>
    </source>
</evidence>
<dbReference type="Proteomes" id="UP000268033">
    <property type="component" value="Unassembled WGS sequence"/>
</dbReference>
<dbReference type="Gene3D" id="1.20.1250.20">
    <property type="entry name" value="MFS general substrate transporter like domains"/>
    <property type="match status" value="1"/>
</dbReference>
<dbReference type="InterPro" id="IPR005829">
    <property type="entry name" value="Sugar_transporter_CS"/>
</dbReference>
<dbReference type="GO" id="GO:0005886">
    <property type="term" value="C:plasma membrane"/>
    <property type="evidence" value="ECO:0007669"/>
    <property type="project" value="UniProtKB-SubCell"/>
</dbReference>
<feature type="transmembrane region" description="Helical" evidence="7">
    <location>
        <begin position="80"/>
        <end position="99"/>
    </location>
</feature>
<evidence type="ECO:0000259" key="8">
    <source>
        <dbReference type="PROSITE" id="PS50850"/>
    </source>
</evidence>
<dbReference type="Pfam" id="PF07690">
    <property type="entry name" value="MFS_1"/>
    <property type="match status" value="1"/>
</dbReference>
<feature type="domain" description="Major facilitator superfamily (MFS) profile" evidence="8">
    <location>
        <begin position="13"/>
        <end position="393"/>
    </location>
</feature>
<keyword evidence="4 7" id="KW-0812">Transmembrane</keyword>
<dbReference type="InterPro" id="IPR036259">
    <property type="entry name" value="MFS_trans_sf"/>
</dbReference>
<dbReference type="Gene3D" id="3.30.70.100">
    <property type="match status" value="1"/>
</dbReference>
<dbReference type="PROSITE" id="PS00216">
    <property type="entry name" value="SUGAR_TRANSPORT_1"/>
    <property type="match status" value="1"/>
</dbReference>
<evidence type="ECO:0000256" key="4">
    <source>
        <dbReference type="ARBA" id="ARBA00022692"/>
    </source>
</evidence>
<dbReference type="STRING" id="584787.GCA_001247655_03544"/>
<feature type="transmembrane region" description="Helical" evidence="7">
    <location>
        <begin position="166"/>
        <end position="186"/>
    </location>
</feature>
<keyword evidence="2" id="KW-0813">Transport</keyword>
<dbReference type="InterPro" id="IPR050171">
    <property type="entry name" value="MFS_Transporters"/>
</dbReference>
<feature type="transmembrane region" description="Helical" evidence="7">
    <location>
        <begin position="217"/>
        <end position="240"/>
    </location>
</feature>
<feature type="transmembrane region" description="Helical" evidence="7">
    <location>
        <begin position="368"/>
        <end position="385"/>
    </location>
</feature>